<evidence type="ECO:0000313" key="1">
    <source>
        <dbReference type="EMBL" id="NYD91956.1"/>
    </source>
</evidence>
<dbReference type="EMBL" id="JACCBY010000008">
    <property type="protein sequence ID" value="NYD91956.1"/>
    <property type="molecule type" value="Genomic_DNA"/>
</dbReference>
<proteinExistence type="predicted"/>
<reference evidence="1 2" key="1">
    <citation type="submission" date="2020-08" db="EMBL/GenBank/DDBJ databases">
        <title>The Agave Microbiome: Exploring the role of microbial communities in plant adaptations to desert environments.</title>
        <authorList>
            <person name="Partida-Martinez L.P."/>
        </authorList>
    </citation>
    <scope>NUCLEOTIDE SEQUENCE [LARGE SCALE GENOMIC DNA]</scope>
    <source>
        <strain evidence="1 2">AS2.3</strain>
    </source>
</reference>
<dbReference type="InterPro" id="IPR029044">
    <property type="entry name" value="Nucleotide-diphossugar_trans"/>
</dbReference>
<dbReference type="GO" id="GO:0016757">
    <property type="term" value="F:glycosyltransferase activity"/>
    <property type="evidence" value="ECO:0007669"/>
    <property type="project" value="InterPro"/>
</dbReference>
<gene>
    <name evidence="1" type="ORF">HD841_003776</name>
</gene>
<organism evidence="1 2">
    <name type="scientific">Sphingomonas melonis</name>
    <dbReference type="NCBI Taxonomy" id="152682"/>
    <lineage>
        <taxon>Bacteria</taxon>
        <taxon>Pseudomonadati</taxon>
        <taxon>Pseudomonadota</taxon>
        <taxon>Alphaproteobacteria</taxon>
        <taxon>Sphingomonadales</taxon>
        <taxon>Sphingomonadaceae</taxon>
        <taxon>Sphingomonas</taxon>
    </lineage>
</organism>
<name>A0A7Y9K3C7_9SPHN</name>
<dbReference type="SUPFAM" id="SSF53448">
    <property type="entry name" value="Nucleotide-diphospho-sugar transferases"/>
    <property type="match status" value="1"/>
</dbReference>
<comment type="caution">
    <text evidence="1">The sequence shown here is derived from an EMBL/GenBank/DDBJ whole genome shotgun (WGS) entry which is preliminary data.</text>
</comment>
<keyword evidence="2" id="KW-1185">Reference proteome</keyword>
<accession>A0A7Y9K3C7</accession>
<evidence type="ECO:0000313" key="2">
    <source>
        <dbReference type="Proteomes" id="UP000517753"/>
    </source>
</evidence>
<dbReference type="AlphaFoldDB" id="A0A7Y9K3C7"/>
<dbReference type="InterPro" id="IPR002495">
    <property type="entry name" value="Glyco_trans_8"/>
</dbReference>
<dbReference type="Pfam" id="PF01501">
    <property type="entry name" value="Glyco_transf_8"/>
    <property type="match status" value="1"/>
</dbReference>
<keyword evidence="1" id="KW-0808">Transferase</keyword>
<dbReference type="Proteomes" id="UP000517753">
    <property type="component" value="Unassembled WGS sequence"/>
</dbReference>
<dbReference type="RefSeq" id="WP_179510362.1">
    <property type="nucleotide sequence ID" value="NZ_JACCBY010000008.1"/>
</dbReference>
<protein>
    <submittedName>
        <fullName evidence="1">Lipopolysaccharide biosynthesis glycosyltransferase</fullName>
    </submittedName>
</protein>
<sequence>MVSAIQARQFSPAHWDIILYDLTREPGEESRRIAHVCAAKGVLYRWEDPAFLGDLHIMNARLFLDQLLPSDYEEILYLDGDTQVVGDLTPLLAFQPQTGGLCAVRDPMIYLSGIAKLRGDLEDEIRVFGDDYVNSGVFRVNRASWAAISREALAQMGAATSDLHFEDQTIINRVTDGHRDYASIRWNFPGFVLGYGIETIAPPSIVHFMSNPRPWQGAYAPWGRSWHKPYLAIAREFPEIREYCAALDLRRRAAYKVKQIAKSYLERRVWNEPELLDHIRLLESRAAI</sequence>
<dbReference type="Gene3D" id="3.90.550.10">
    <property type="entry name" value="Spore Coat Polysaccharide Biosynthesis Protein SpsA, Chain A"/>
    <property type="match status" value="1"/>
</dbReference>